<dbReference type="Proteomes" id="UP000654075">
    <property type="component" value="Unassembled WGS sequence"/>
</dbReference>
<evidence type="ECO:0000256" key="1">
    <source>
        <dbReference type="SAM" id="MobiDB-lite"/>
    </source>
</evidence>
<feature type="non-terminal residue" evidence="2">
    <location>
        <position position="1"/>
    </location>
</feature>
<name>A0A813G999_POLGL</name>
<feature type="compositionally biased region" description="Basic and acidic residues" evidence="1">
    <location>
        <begin position="103"/>
        <end position="115"/>
    </location>
</feature>
<dbReference type="OrthoDB" id="10651792at2759"/>
<evidence type="ECO:0000313" key="3">
    <source>
        <dbReference type="Proteomes" id="UP000654075"/>
    </source>
</evidence>
<organism evidence="2 3">
    <name type="scientific">Polarella glacialis</name>
    <name type="common">Dinoflagellate</name>
    <dbReference type="NCBI Taxonomy" id="89957"/>
    <lineage>
        <taxon>Eukaryota</taxon>
        <taxon>Sar</taxon>
        <taxon>Alveolata</taxon>
        <taxon>Dinophyceae</taxon>
        <taxon>Suessiales</taxon>
        <taxon>Suessiaceae</taxon>
        <taxon>Polarella</taxon>
    </lineage>
</organism>
<reference evidence="2" key="1">
    <citation type="submission" date="2021-02" db="EMBL/GenBank/DDBJ databases">
        <authorList>
            <person name="Dougan E. K."/>
            <person name="Rhodes N."/>
            <person name="Thang M."/>
            <person name="Chan C."/>
        </authorList>
    </citation>
    <scope>NUCLEOTIDE SEQUENCE</scope>
</reference>
<evidence type="ECO:0000313" key="2">
    <source>
        <dbReference type="EMBL" id="CAE8621457.1"/>
    </source>
</evidence>
<comment type="caution">
    <text evidence="2">The sequence shown here is derived from an EMBL/GenBank/DDBJ whole genome shotgun (WGS) entry which is preliminary data.</text>
</comment>
<sequence>MGRFSRCTLHNNGNQRVCQSLVALAAPLPAPPVTGAEKASPAASPLGLGRGYAGLAAGGGLSALTWLGRRTRRRARLVPRVPAASALPAAVAPAVANELHSFDSKEELSQSRQETRQSLPSSFRVRRKPQQAALRVHFLYASPILRPGSSCERLPALSWQAEAEAVRDALQLSAADEVSIHAEPCRAELE</sequence>
<proteinExistence type="predicted"/>
<gene>
    <name evidence="2" type="ORF">PGLA1383_LOCUS38976</name>
</gene>
<dbReference type="EMBL" id="CAJNNV010027747">
    <property type="protein sequence ID" value="CAE8621457.1"/>
    <property type="molecule type" value="Genomic_DNA"/>
</dbReference>
<accession>A0A813G999</accession>
<keyword evidence="3" id="KW-1185">Reference proteome</keyword>
<feature type="region of interest" description="Disordered" evidence="1">
    <location>
        <begin position="103"/>
        <end position="124"/>
    </location>
</feature>
<dbReference type="AlphaFoldDB" id="A0A813G999"/>
<protein>
    <submittedName>
        <fullName evidence="2">Uncharacterized protein</fullName>
    </submittedName>
</protein>